<feature type="region of interest" description="Disordered" evidence="1">
    <location>
        <begin position="632"/>
        <end position="651"/>
    </location>
</feature>
<dbReference type="InterPro" id="IPR007111">
    <property type="entry name" value="NACHT_NTPase"/>
</dbReference>
<feature type="transmembrane region" description="Helical" evidence="2">
    <location>
        <begin position="530"/>
        <end position="556"/>
    </location>
</feature>
<feature type="compositionally biased region" description="Basic and acidic residues" evidence="1">
    <location>
        <begin position="632"/>
        <end position="644"/>
    </location>
</feature>
<sequence length="651" mass="70353">MVGGFLKREEEQLRLWDPAPLPLRFRAVSAELAAGCNIGPGLRTGSSGVLPLDQPLKVLAAAYEGKEPGRLLVLGTAGSGKTVLIRRFAMDRLKARGPYGKDPVPVIFSLGSWDPHKTSLRNWLIGRLERDYPFLAGDGPGGRSWADTLVMTECVLAILDGFDEIADGLHEKALRDLSAVTLPVLLTSRRPEIEAAAKSCVSFDGIELTDLTLDDVAGYLLPGAGAARGTDPPATGTAGWEYVLNRLRLHPDEPECARLTAVLTTPLMVELARAVHRSGRDPARLLTGREPDTRETLEDHLLDRFVPAAYARFLSARSDGKHRTWPAERSRHWLGYLATHLRQLDTHDIEWWRLGTAMSLSSRMVASGAVTGFVSGVLTVLPSGFLISWHVIIVTFLNMLGSGLAFGFLQGLMSSTAAGGGFQPSRMRIRIRGGSKRVKQNLLPRIRSGLAGGLVFGVVYGLGNAVYVAVAGFPWLNVFLVFMDWFLVGLGVGLGTGLVLGLMTGVEAVIETKTSVSPADLLKTNRTTVLTQILVTGLIAGIGFGVVVTAINGFAIGVGHGITMGVMVALGSCTLTAWGRWIVLVRLWLPLTGRLPWAVNAFLDDACQRGVLRQAGAVHQFRHARLRDRMAEVHGRREREREQPAEATGVS</sequence>
<dbReference type="PROSITE" id="PS50837">
    <property type="entry name" value="NACHT"/>
    <property type="match status" value="1"/>
</dbReference>
<accession>A0ABZ1ZJK1</accession>
<dbReference type="Gene3D" id="3.40.50.300">
    <property type="entry name" value="P-loop containing nucleotide triphosphate hydrolases"/>
    <property type="match status" value="1"/>
</dbReference>
<keyword evidence="5" id="KW-1185">Reference proteome</keyword>
<evidence type="ECO:0000256" key="1">
    <source>
        <dbReference type="SAM" id="MobiDB-lite"/>
    </source>
</evidence>
<feature type="domain" description="NACHT" evidence="3">
    <location>
        <begin position="69"/>
        <end position="165"/>
    </location>
</feature>
<keyword evidence="2" id="KW-0472">Membrane</keyword>
<name>A0ABZ1ZJK1_STRAQ</name>
<evidence type="ECO:0000256" key="2">
    <source>
        <dbReference type="SAM" id="Phobius"/>
    </source>
</evidence>
<dbReference type="Proteomes" id="UP001431926">
    <property type="component" value="Chromosome"/>
</dbReference>
<protein>
    <submittedName>
        <fullName evidence="4">NACHT domain-containing protein</fullName>
    </submittedName>
</protein>
<reference evidence="4" key="1">
    <citation type="submission" date="2022-10" db="EMBL/GenBank/DDBJ databases">
        <title>The complete genomes of actinobacterial strains from the NBC collection.</title>
        <authorList>
            <person name="Joergensen T.S."/>
            <person name="Alvarez Arevalo M."/>
            <person name="Sterndorff E.B."/>
            <person name="Faurdal D."/>
            <person name="Vuksanovic O."/>
            <person name="Mourched A.-S."/>
            <person name="Charusanti P."/>
            <person name="Shaw S."/>
            <person name="Blin K."/>
            <person name="Weber T."/>
        </authorList>
    </citation>
    <scope>NUCLEOTIDE SEQUENCE</scope>
    <source>
        <strain evidence="4">NBC_01436</strain>
    </source>
</reference>
<dbReference type="RefSeq" id="WP_329357048.1">
    <property type="nucleotide sequence ID" value="NZ_CP109490.1"/>
</dbReference>
<feature type="transmembrane region" description="Helical" evidence="2">
    <location>
        <begin position="387"/>
        <end position="409"/>
    </location>
</feature>
<feature type="transmembrane region" description="Helical" evidence="2">
    <location>
        <begin position="562"/>
        <end position="584"/>
    </location>
</feature>
<feature type="transmembrane region" description="Helical" evidence="2">
    <location>
        <begin position="449"/>
        <end position="473"/>
    </location>
</feature>
<keyword evidence="2" id="KW-0812">Transmembrane</keyword>
<organism evidence="4 5">
    <name type="scientific">Streptomyces anulatus</name>
    <name type="common">Streptomyces chrysomallus</name>
    <dbReference type="NCBI Taxonomy" id="1892"/>
    <lineage>
        <taxon>Bacteria</taxon>
        <taxon>Bacillati</taxon>
        <taxon>Actinomycetota</taxon>
        <taxon>Actinomycetes</taxon>
        <taxon>Kitasatosporales</taxon>
        <taxon>Streptomycetaceae</taxon>
        <taxon>Streptomyces</taxon>
    </lineage>
</organism>
<proteinExistence type="predicted"/>
<dbReference type="EMBL" id="CP109491">
    <property type="protein sequence ID" value="WUX38625.1"/>
    <property type="molecule type" value="Genomic_DNA"/>
</dbReference>
<evidence type="ECO:0000313" key="4">
    <source>
        <dbReference type="EMBL" id="WUX38625.1"/>
    </source>
</evidence>
<dbReference type="Pfam" id="PF05729">
    <property type="entry name" value="NACHT"/>
    <property type="match status" value="1"/>
</dbReference>
<keyword evidence="2" id="KW-1133">Transmembrane helix</keyword>
<evidence type="ECO:0000259" key="3">
    <source>
        <dbReference type="PROSITE" id="PS50837"/>
    </source>
</evidence>
<dbReference type="SUPFAM" id="SSF52540">
    <property type="entry name" value="P-loop containing nucleoside triphosphate hydrolases"/>
    <property type="match status" value="1"/>
</dbReference>
<feature type="transmembrane region" description="Helical" evidence="2">
    <location>
        <begin position="485"/>
        <end position="510"/>
    </location>
</feature>
<dbReference type="InterPro" id="IPR027417">
    <property type="entry name" value="P-loop_NTPase"/>
</dbReference>
<gene>
    <name evidence="4" type="ORF">OG367_21330</name>
</gene>
<evidence type="ECO:0000313" key="5">
    <source>
        <dbReference type="Proteomes" id="UP001431926"/>
    </source>
</evidence>